<keyword evidence="1 2" id="KW-0732">Signal</keyword>
<gene>
    <name evidence="4" type="ORF">Q73A0000_16160</name>
</gene>
<keyword evidence="5" id="KW-1185">Reference proteome</keyword>
<dbReference type="RefSeq" id="WP_193811956.1">
    <property type="nucleotide sequence ID" value="NZ_CP040442.1"/>
</dbReference>
<dbReference type="Pfam" id="PF20009">
    <property type="entry name" value="GEVED"/>
    <property type="match status" value="2"/>
</dbReference>
<dbReference type="EMBL" id="CP040442">
    <property type="protein sequence ID" value="QOW11786.1"/>
    <property type="molecule type" value="Genomic_DNA"/>
</dbReference>
<dbReference type="Proteomes" id="UP000594195">
    <property type="component" value="Chromosome"/>
</dbReference>
<evidence type="ECO:0000256" key="2">
    <source>
        <dbReference type="SAM" id="SignalP"/>
    </source>
</evidence>
<organism evidence="4 5">
    <name type="scientific">Kaistella flava</name>
    <name type="common">ex Peng et al. 2021</name>
    <dbReference type="NCBI Taxonomy" id="2038776"/>
    <lineage>
        <taxon>Bacteria</taxon>
        <taxon>Pseudomonadati</taxon>
        <taxon>Bacteroidota</taxon>
        <taxon>Flavobacteriia</taxon>
        <taxon>Flavobacteriales</taxon>
        <taxon>Weeksellaceae</taxon>
        <taxon>Chryseobacterium group</taxon>
        <taxon>Kaistella</taxon>
    </lineage>
</organism>
<evidence type="ECO:0000259" key="3">
    <source>
        <dbReference type="PROSITE" id="PS50853"/>
    </source>
</evidence>
<dbReference type="CDD" id="cd00063">
    <property type="entry name" value="FN3"/>
    <property type="match status" value="1"/>
</dbReference>
<evidence type="ECO:0000313" key="5">
    <source>
        <dbReference type="Proteomes" id="UP000594195"/>
    </source>
</evidence>
<proteinExistence type="predicted"/>
<dbReference type="InterPro" id="IPR036116">
    <property type="entry name" value="FN3_sf"/>
</dbReference>
<protein>
    <submittedName>
        <fullName evidence="4">T9SS type A sorting domain-containing protein</fullName>
    </submittedName>
</protein>
<reference evidence="4 5" key="1">
    <citation type="submission" date="2019-05" db="EMBL/GenBank/DDBJ databases">
        <title>Chryseobacterium sp. isolated from King George Island, maritime Antarctica.</title>
        <authorList>
            <person name="Peng X."/>
        </authorList>
    </citation>
    <scope>NUCLEOTIDE SEQUENCE [LARGE SCALE GENOMIC DNA]</scope>
    <source>
        <strain evidence="4 5">7-3A</strain>
    </source>
</reference>
<dbReference type="PROSITE" id="PS50853">
    <property type="entry name" value="FN3"/>
    <property type="match status" value="1"/>
</dbReference>
<evidence type="ECO:0000256" key="1">
    <source>
        <dbReference type="ARBA" id="ARBA00022729"/>
    </source>
</evidence>
<dbReference type="KEGG" id="kfa:Q73A0000_16160"/>
<dbReference type="InterPro" id="IPR013783">
    <property type="entry name" value="Ig-like_fold"/>
</dbReference>
<name>A0A7M2YCF2_9FLAO</name>
<dbReference type="AlphaFoldDB" id="A0A7M2YCF2"/>
<accession>A0A7M2YCF2</accession>
<dbReference type="NCBIfam" id="TIGR04183">
    <property type="entry name" value="Por_Secre_tail"/>
    <property type="match status" value="1"/>
</dbReference>
<dbReference type="InterPro" id="IPR026444">
    <property type="entry name" value="Secre_tail"/>
</dbReference>
<feature type="chain" id="PRO_5032968718" evidence="2">
    <location>
        <begin position="19"/>
        <end position="734"/>
    </location>
</feature>
<dbReference type="InterPro" id="IPR003961">
    <property type="entry name" value="FN3_dom"/>
</dbReference>
<feature type="domain" description="Fibronectin type-III" evidence="3">
    <location>
        <begin position="414"/>
        <end position="504"/>
    </location>
</feature>
<dbReference type="InterPro" id="IPR045474">
    <property type="entry name" value="GEVED"/>
</dbReference>
<feature type="signal peptide" evidence="2">
    <location>
        <begin position="1"/>
        <end position="18"/>
    </location>
</feature>
<dbReference type="Pfam" id="PF18962">
    <property type="entry name" value="Por_Secre_tail"/>
    <property type="match status" value="1"/>
</dbReference>
<dbReference type="Gene3D" id="2.60.40.10">
    <property type="entry name" value="Immunoglobulins"/>
    <property type="match status" value="2"/>
</dbReference>
<sequence length="734" mass="76538">MKKLLLACFMALGIGASAQFNYTADPGTNAAAIPFAVVATPVTAACIGNGASQAASATNTQVGIGINLGMIGQTNNGQAATVSVSYKKAGTGTGTLILTLFDTEPGGTTWNITELASVAIPAATITTCQTLTATIPSGVLKTDGSRDYAYGYFFARTAGNSTLTTADYVILQDVVTTAPACTTITAPVNGSTIGSGALNIMWNAAPTATGYKLTVGTTAGGSDVFNGTITGGVTNQFVPVSKNATYYAKVVPTNANGNATGCTEITFNTDNTVSYCAVDVNTLNPSYERISNVKFANINNPSTAVVAYEDFTAIVANVVKTKTYQMIATISGFDNDKTSVWIDYNQDGDFTTDERVDLSAAAAATGNITIPTTALLGNTRMRIRTNFSVFPAPCGTTEYGQVEDYTVNIVDLALPSCVTVTATPLQAPTTTLTWAADTMATEYKVYVGTTSGGTDIANGTSVTTTSFAVNGLSKNTTYFAKVVSSNSLGDATGCTEISFTTPADWTYCAATHTTVGADRIAKVVMADIDNSSTVTTIPGGYEDFTAVVGSVEKDGTYPVAITVASGNVNDKVKVWIDYNQNGIFDDNEMTLLTYVSTTSTTGNITIPSDAKYGNTRMRIRLARQASATAVVACGNIAAQGRTQDYTIKVLEPTAATSSVTKSATSVYPNPFQDVLKISDVKGVKSISVSDVSGRQVKNMKPAAELNLSDLKTGMYIVTLNMEDGTVKSFKTIKK</sequence>
<evidence type="ECO:0000313" key="4">
    <source>
        <dbReference type="EMBL" id="QOW11786.1"/>
    </source>
</evidence>
<dbReference type="SUPFAM" id="SSF49265">
    <property type="entry name" value="Fibronectin type III"/>
    <property type="match status" value="1"/>
</dbReference>